<sequence>MLLTLNQGIKEMQRTIQETLGNIKTKVLSGGRTKILHIRDIDSITSGEEVREAILRKCQVKNKEKLVVKPLSPARNGNQVATVIVEEDDATAIAQTGKIRVGLSLCRIQKRIDLDMCYKCWAYGHKAAKYQGNDRTELCKSCAKGGHKKETCNLDPYCPLCEKQGHEAGNKTCEAFRIALAAVIKRGYQETNSL</sequence>
<reference evidence="1" key="1">
    <citation type="journal article" date="2023" name="G3 (Bethesda)">
        <title>Whole genome assemblies of Zophobas morio and Tenebrio molitor.</title>
        <authorList>
            <person name="Kaur S."/>
            <person name="Stinson S.A."/>
            <person name="diCenzo G.C."/>
        </authorList>
    </citation>
    <scope>NUCLEOTIDE SEQUENCE</scope>
    <source>
        <strain evidence="1">QUZm001</strain>
    </source>
</reference>
<evidence type="ECO:0000313" key="1">
    <source>
        <dbReference type="EMBL" id="KAJ3640316.1"/>
    </source>
</evidence>
<dbReference type="AlphaFoldDB" id="A0AA38HNP6"/>
<dbReference type="GO" id="GO:0008270">
    <property type="term" value="F:zinc ion binding"/>
    <property type="evidence" value="ECO:0007669"/>
    <property type="project" value="InterPro"/>
</dbReference>
<dbReference type="GO" id="GO:0003676">
    <property type="term" value="F:nucleic acid binding"/>
    <property type="evidence" value="ECO:0007669"/>
    <property type="project" value="InterPro"/>
</dbReference>
<dbReference type="EMBL" id="JALNTZ010000010">
    <property type="protein sequence ID" value="KAJ3640316.1"/>
    <property type="molecule type" value="Genomic_DNA"/>
</dbReference>
<evidence type="ECO:0000313" key="2">
    <source>
        <dbReference type="Proteomes" id="UP001168821"/>
    </source>
</evidence>
<accession>A0AA38HNP6</accession>
<proteinExistence type="predicted"/>
<dbReference type="Proteomes" id="UP001168821">
    <property type="component" value="Unassembled WGS sequence"/>
</dbReference>
<comment type="caution">
    <text evidence="1">The sequence shown here is derived from an EMBL/GenBank/DDBJ whole genome shotgun (WGS) entry which is preliminary data.</text>
</comment>
<keyword evidence="2" id="KW-1185">Reference proteome</keyword>
<evidence type="ECO:0008006" key="3">
    <source>
        <dbReference type="Google" id="ProtNLM"/>
    </source>
</evidence>
<dbReference type="InterPro" id="IPR036875">
    <property type="entry name" value="Znf_CCHC_sf"/>
</dbReference>
<organism evidence="1 2">
    <name type="scientific">Zophobas morio</name>
    <dbReference type="NCBI Taxonomy" id="2755281"/>
    <lineage>
        <taxon>Eukaryota</taxon>
        <taxon>Metazoa</taxon>
        <taxon>Ecdysozoa</taxon>
        <taxon>Arthropoda</taxon>
        <taxon>Hexapoda</taxon>
        <taxon>Insecta</taxon>
        <taxon>Pterygota</taxon>
        <taxon>Neoptera</taxon>
        <taxon>Endopterygota</taxon>
        <taxon>Coleoptera</taxon>
        <taxon>Polyphaga</taxon>
        <taxon>Cucujiformia</taxon>
        <taxon>Tenebrionidae</taxon>
        <taxon>Zophobas</taxon>
    </lineage>
</organism>
<protein>
    <recommendedName>
        <fullName evidence="3">Gag-like protein</fullName>
    </recommendedName>
</protein>
<dbReference type="SUPFAM" id="SSF57756">
    <property type="entry name" value="Retrovirus zinc finger-like domains"/>
    <property type="match status" value="1"/>
</dbReference>
<name>A0AA38HNP6_9CUCU</name>
<gene>
    <name evidence="1" type="ORF">Zmor_003624</name>
</gene>